<keyword evidence="7 12" id="KW-0106">Calcium</keyword>
<evidence type="ECO:0000256" key="6">
    <source>
        <dbReference type="ARBA" id="ARBA00022723"/>
    </source>
</evidence>
<evidence type="ECO:0000256" key="1">
    <source>
        <dbReference type="ARBA" id="ARBA00000189"/>
    </source>
</evidence>
<protein>
    <recommendedName>
        <fullName evidence="15">Plant heme peroxidase family profile domain-containing protein</fullName>
    </recommendedName>
</protein>
<keyword evidence="14" id="KW-0732">Signal</keyword>
<keyword evidence="8" id="KW-0560">Oxidoreductase</keyword>
<evidence type="ECO:0000256" key="9">
    <source>
        <dbReference type="ARBA" id="ARBA00023004"/>
    </source>
</evidence>
<comment type="caution">
    <text evidence="16">The sequence shown here is derived from an EMBL/GenBank/DDBJ whole genome shotgun (WGS) entry which is preliminary data.</text>
</comment>
<reference evidence="16" key="1">
    <citation type="submission" date="2020-10" db="EMBL/GenBank/DDBJ databases">
        <authorList>
            <person name="Han B."/>
            <person name="Lu T."/>
            <person name="Zhao Q."/>
            <person name="Huang X."/>
            <person name="Zhao Y."/>
        </authorList>
    </citation>
    <scope>NUCLEOTIDE SEQUENCE</scope>
</reference>
<keyword evidence="9" id="KW-0408">Iron</keyword>
<dbReference type="SUPFAM" id="SSF48113">
    <property type="entry name" value="Heme-dependent peroxidases"/>
    <property type="match status" value="1"/>
</dbReference>
<evidence type="ECO:0000313" key="17">
    <source>
        <dbReference type="Proteomes" id="UP000604825"/>
    </source>
</evidence>
<dbReference type="InterPro" id="IPR010255">
    <property type="entry name" value="Haem_peroxidase_sf"/>
</dbReference>
<dbReference type="PROSITE" id="PS00436">
    <property type="entry name" value="PEROXIDASE_2"/>
    <property type="match status" value="1"/>
</dbReference>
<evidence type="ECO:0000256" key="14">
    <source>
        <dbReference type="SAM" id="SignalP"/>
    </source>
</evidence>
<evidence type="ECO:0000256" key="5">
    <source>
        <dbReference type="ARBA" id="ARBA00022617"/>
    </source>
</evidence>
<evidence type="ECO:0000256" key="3">
    <source>
        <dbReference type="ARBA" id="ARBA00004613"/>
    </source>
</evidence>
<feature type="chain" id="PRO_5032514799" description="Plant heme peroxidase family profile domain-containing protein" evidence="14">
    <location>
        <begin position="23"/>
        <end position="95"/>
    </location>
</feature>
<keyword evidence="5" id="KW-0349">Heme</keyword>
<dbReference type="InterPro" id="IPR019794">
    <property type="entry name" value="Peroxidases_AS"/>
</dbReference>
<evidence type="ECO:0000256" key="11">
    <source>
        <dbReference type="PIRSR" id="PIRSR600823-1"/>
    </source>
</evidence>
<dbReference type="GO" id="GO:0140825">
    <property type="term" value="F:lactoperoxidase activity"/>
    <property type="evidence" value="ECO:0007669"/>
    <property type="project" value="UniProtKB-EC"/>
</dbReference>
<dbReference type="GO" id="GO:0005576">
    <property type="term" value="C:extracellular region"/>
    <property type="evidence" value="ECO:0007669"/>
    <property type="project" value="UniProtKB-SubCell"/>
</dbReference>
<sequence length="95" mass="9970">MASKVAALLSCAFLLLGAACQAAAGYYSPPSPASCGLKVGYYHHKCPPAEAIVKSVVGAAVRQNPGIGAGLIRMLFHDCFVEVKTLTYQEKKIEA</sequence>
<evidence type="ECO:0000256" key="4">
    <source>
        <dbReference type="ARBA" id="ARBA00022559"/>
    </source>
</evidence>
<dbReference type="Proteomes" id="UP000604825">
    <property type="component" value="Unassembled WGS sequence"/>
</dbReference>
<comment type="cofactor">
    <cofactor evidence="2">
        <name>heme b</name>
        <dbReference type="ChEBI" id="CHEBI:60344"/>
    </cofactor>
</comment>
<dbReference type="OrthoDB" id="2113341at2759"/>
<gene>
    <name evidence="16" type="ORF">NCGR_LOCUS1900</name>
</gene>
<evidence type="ECO:0000259" key="15">
    <source>
        <dbReference type="PROSITE" id="PS50873"/>
    </source>
</evidence>
<dbReference type="Gene3D" id="1.10.520.10">
    <property type="match status" value="1"/>
</dbReference>
<organism evidence="16 17">
    <name type="scientific">Miscanthus lutarioriparius</name>
    <dbReference type="NCBI Taxonomy" id="422564"/>
    <lineage>
        <taxon>Eukaryota</taxon>
        <taxon>Viridiplantae</taxon>
        <taxon>Streptophyta</taxon>
        <taxon>Embryophyta</taxon>
        <taxon>Tracheophyta</taxon>
        <taxon>Spermatophyta</taxon>
        <taxon>Magnoliopsida</taxon>
        <taxon>Liliopsida</taxon>
        <taxon>Poales</taxon>
        <taxon>Poaceae</taxon>
        <taxon>PACMAD clade</taxon>
        <taxon>Panicoideae</taxon>
        <taxon>Andropogonodae</taxon>
        <taxon>Andropogoneae</taxon>
        <taxon>Saccharinae</taxon>
        <taxon>Miscanthus</taxon>
    </lineage>
</organism>
<evidence type="ECO:0000256" key="7">
    <source>
        <dbReference type="ARBA" id="ARBA00022837"/>
    </source>
</evidence>
<evidence type="ECO:0000256" key="10">
    <source>
        <dbReference type="ARBA" id="ARBA00023324"/>
    </source>
</evidence>
<dbReference type="GO" id="GO:0046872">
    <property type="term" value="F:metal ion binding"/>
    <property type="evidence" value="ECO:0007669"/>
    <property type="project" value="UniProtKB-KW"/>
</dbReference>
<evidence type="ECO:0000313" key="16">
    <source>
        <dbReference type="EMBL" id="CAD6203761.1"/>
    </source>
</evidence>
<feature type="active site" description="Proton acceptor" evidence="11">
    <location>
        <position position="77"/>
    </location>
</feature>
<name>A0A811MA06_9POAL</name>
<dbReference type="PRINTS" id="PR00461">
    <property type="entry name" value="PLPEROXIDASE"/>
</dbReference>
<evidence type="ECO:0000256" key="8">
    <source>
        <dbReference type="ARBA" id="ARBA00023002"/>
    </source>
</evidence>
<dbReference type="PROSITE" id="PS51257">
    <property type="entry name" value="PROKAR_LIPOPROTEIN"/>
    <property type="match status" value="1"/>
</dbReference>
<feature type="binding site" evidence="12">
    <location>
        <position position="81"/>
    </location>
    <ligand>
        <name>Ca(2+)</name>
        <dbReference type="ChEBI" id="CHEBI:29108"/>
        <label>1</label>
    </ligand>
</feature>
<keyword evidence="6 12" id="KW-0479">Metal-binding</keyword>
<dbReference type="InterPro" id="IPR002016">
    <property type="entry name" value="Haem_peroxidase"/>
</dbReference>
<comment type="subcellular location">
    <subcellularLocation>
        <location evidence="3">Secreted</location>
    </subcellularLocation>
</comment>
<feature type="site" description="Transition state stabilizer" evidence="13">
    <location>
        <position position="73"/>
    </location>
</feature>
<dbReference type="GO" id="GO:0020037">
    <property type="term" value="F:heme binding"/>
    <property type="evidence" value="ECO:0007669"/>
    <property type="project" value="InterPro"/>
</dbReference>
<dbReference type="EMBL" id="CAJGYO010000001">
    <property type="protein sequence ID" value="CAD6203761.1"/>
    <property type="molecule type" value="Genomic_DNA"/>
</dbReference>
<dbReference type="PROSITE" id="PS50873">
    <property type="entry name" value="PEROXIDASE_4"/>
    <property type="match status" value="1"/>
</dbReference>
<comment type="cofactor">
    <cofactor evidence="12">
        <name>Ca(2+)</name>
        <dbReference type="ChEBI" id="CHEBI:29108"/>
    </cofactor>
    <text evidence="12">Binds 2 calcium ions per subunit.</text>
</comment>
<evidence type="ECO:0000256" key="2">
    <source>
        <dbReference type="ARBA" id="ARBA00001970"/>
    </source>
</evidence>
<dbReference type="GO" id="GO:0006979">
    <property type="term" value="P:response to oxidative stress"/>
    <property type="evidence" value="ECO:0007669"/>
    <property type="project" value="InterPro"/>
</dbReference>
<keyword evidence="10" id="KW-0376">Hydrogen peroxide</keyword>
<keyword evidence="4" id="KW-0575">Peroxidase</keyword>
<dbReference type="AlphaFoldDB" id="A0A811MA06"/>
<comment type="catalytic activity">
    <reaction evidence="1">
        <text>2 a phenolic donor + H2O2 = 2 a phenolic radical donor + 2 H2O</text>
        <dbReference type="Rhea" id="RHEA:56136"/>
        <dbReference type="ChEBI" id="CHEBI:15377"/>
        <dbReference type="ChEBI" id="CHEBI:16240"/>
        <dbReference type="ChEBI" id="CHEBI:139520"/>
        <dbReference type="ChEBI" id="CHEBI:139521"/>
        <dbReference type="EC" id="1.11.1.7"/>
    </reaction>
</comment>
<evidence type="ECO:0000256" key="12">
    <source>
        <dbReference type="PIRSR" id="PIRSR600823-3"/>
    </source>
</evidence>
<feature type="domain" description="Plant heme peroxidase family profile" evidence="15">
    <location>
        <begin position="36"/>
        <end position="82"/>
    </location>
</feature>
<accession>A0A811MA06</accession>
<feature type="signal peptide" evidence="14">
    <location>
        <begin position="1"/>
        <end position="22"/>
    </location>
</feature>
<proteinExistence type="predicted"/>
<keyword evidence="17" id="KW-1185">Reference proteome</keyword>
<dbReference type="GO" id="GO:0042744">
    <property type="term" value="P:hydrogen peroxide catabolic process"/>
    <property type="evidence" value="ECO:0007669"/>
    <property type="project" value="UniProtKB-KW"/>
</dbReference>
<evidence type="ECO:0000256" key="13">
    <source>
        <dbReference type="PIRSR" id="PIRSR600823-4"/>
    </source>
</evidence>
<dbReference type="PANTHER" id="PTHR31235">
    <property type="entry name" value="PEROXIDASE 25-RELATED"/>
    <property type="match status" value="1"/>
</dbReference>
<dbReference type="InterPro" id="IPR000823">
    <property type="entry name" value="Peroxidase_pln"/>
</dbReference>
<feature type="binding site" evidence="12">
    <location>
        <position position="78"/>
    </location>
    <ligand>
        <name>Ca(2+)</name>
        <dbReference type="ChEBI" id="CHEBI:29108"/>
        <label>1</label>
    </ligand>
</feature>